<proteinExistence type="inferred from homology"/>
<dbReference type="AlphaFoldDB" id="A0A6A6U0F7"/>
<accession>A0A6A6U0F7</accession>
<name>A0A6A6U0F7_9PEZI</name>
<dbReference type="GO" id="GO:0016593">
    <property type="term" value="C:Cdc73/Paf1 complex"/>
    <property type="evidence" value="ECO:0007669"/>
    <property type="project" value="InterPro"/>
</dbReference>
<dbReference type="PANTHER" id="PTHR12466:SF8">
    <property type="entry name" value="PARAFIBROMIN"/>
    <property type="match status" value="1"/>
</dbReference>
<evidence type="ECO:0000313" key="8">
    <source>
        <dbReference type="Proteomes" id="UP000799302"/>
    </source>
</evidence>
<evidence type="ECO:0000256" key="1">
    <source>
        <dbReference type="ARBA" id="ARBA00004123"/>
    </source>
</evidence>
<evidence type="ECO:0000256" key="5">
    <source>
        <dbReference type="SAM" id="MobiDB-lite"/>
    </source>
</evidence>
<feature type="region of interest" description="Disordered" evidence="5">
    <location>
        <begin position="19"/>
        <end position="38"/>
    </location>
</feature>
<dbReference type="Gene3D" id="3.40.50.11990">
    <property type="entry name" value="RNA polymerase II accessory factor, Cdc73 C-terminal domain"/>
    <property type="match status" value="1"/>
</dbReference>
<evidence type="ECO:0000259" key="6">
    <source>
        <dbReference type="Pfam" id="PF05179"/>
    </source>
</evidence>
<feature type="domain" description="Cell division control protein 73 C-terminal" evidence="6">
    <location>
        <begin position="228"/>
        <end position="390"/>
    </location>
</feature>
<sequence>MSQTDVLVALRQTIESDGALTLSTSSEPTSDTSTSLANASHLQLKNNNDQTLIYPLTTATRFLLNDNPVDLRSVFFAWQNKDASVPDYINSIQKLNEQLSSSGASSGQILNLPFAERLDLNSWLSGQQDESEYVVALDDTATGDALTANGGAAGAKRAKEVDLRLQEIYRGERQISDRNSILHGIKPTDFSHVRKQVQAMFGKNKTKPMNDPMASQSLSVNLKKSNQRPNPIILLSPSASSLLRLTNIKKFLEDGIYVPADSELATHTGTNRVHITRQMDSIDTNRRLTFALMESTEQFRPEYWTRVVAVFTTGQEWQFKTYKWATAPELFSRVLGIYVGIIGDSTPQNISKWGRTIKKVDIEKWNPGAGERGRWRDRESVENIWRSVEESMRSKSWAKENGYK</sequence>
<evidence type="ECO:0000256" key="3">
    <source>
        <dbReference type="ARBA" id="ARBA00023163"/>
    </source>
</evidence>
<dbReference type="GO" id="GO:0000993">
    <property type="term" value="F:RNA polymerase II complex binding"/>
    <property type="evidence" value="ECO:0007669"/>
    <property type="project" value="TreeGrafter"/>
</dbReference>
<protein>
    <submittedName>
        <fullName evidence="7">CDC73-domain-containing protein</fullName>
    </submittedName>
</protein>
<keyword evidence="3" id="KW-0804">Transcription</keyword>
<evidence type="ECO:0000256" key="4">
    <source>
        <dbReference type="ARBA" id="ARBA00023242"/>
    </source>
</evidence>
<dbReference type="InterPro" id="IPR007852">
    <property type="entry name" value="Cdc73/Parafibromin"/>
</dbReference>
<comment type="similarity">
    <text evidence="2">Belongs to the CDC73 family.</text>
</comment>
<dbReference type="FunFam" id="3.40.50.11990:FF:000003">
    <property type="entry name" value="Pol II transcription elongation factor subunit Cdc73"/>
    <property type="match status" value="1"/>
</dbReference>
<dbReference type="GO" id="GO:0006368">
    <property type="term" value="P:transcription elongation by RNA polymerase II"/>
    <property type="evidence" value="ECO:0007669"/>
    <property type="project" value="InterPro"/>
</dbReference>
<dbReference type="EMBL" id="MU004240">
    <property type="protein sequence ID" value="KAF2665809.1"/>
    <property type="molecule type" value="Genomic_DNA"/>
</dbReference>
<dbReference type="OrthoDB" id="2186602at2759"/>
<dbReference type="Pfam" id="PF05179">
    <property type="entry name" value="CDC73_C"/>
    <property type="match status" value="1"/>
</dbReference>
<evidence type="ECO:0000256" key="2">
    <source>
        <dbReference type="ARBA" id="ARBA00010427"/>
    </source>
</evidence>
<dbReference type="GO" id="GO:0032968">
    <property type="term" value="P:positive regulation of transcription elongation by RNA polymerase II"/>
    <property type="evidence" value="ECO:0007669"/>
    <property type="project" value="TreeGrafter"/>
</dbReference>
<feature type="compositionally biased region" description="Low complexity" evidence="5">
    <location>
        <begin position="20"/>
        <end position="36"/>
    </location>
</feature>
<organism evidence="7 8">
    <name type="scientific">Microthyrium microscopicum</name>
    <dbReference type="NCBI Taxonomy" id="703497"/>
    <lineage>
        <taxon>Eukaryota</taxon>
        <taxon>Fungi</taxon>
        <taxon>Dikarya</taxon>
        <taxon>Ascomycota</taxon>
        <taxon>Pezizomycotina</taxon>
        <taxon>Dothideomycetes</taxon>
        <taxon>Dothideomycetes incertae sedis</taxon>
        <taxon>Microthyriales</taxon>
        <taxon>Microthyriaceae</taxon>
        <taxon>Microthyrium</taxon>
    </lineage>
</organism>
<dbReference type="InterPro" id="IPR038103">
    <property type="entry name" value="CDC73_C_sf"/>
</dbReference>
<keyword evidence="8" id="KW-1185">Reference proteome</keyword>
<dbReference type="PANTHER" id="PTHR12466">
    <property type="entry name" value="CDC73 DOMAIN PROTEIN"/>
    <property type="match status" value="1"/>
</dbReference>
<dbReference type="Proteomes" id="UP000799302">
    <property type="component" value="Unassembled WGS sequence"/>
</dbReference>
<gene>
    <name evidence="7" type="ORF">BT63DRAFT_428754</name>
</gene>
<keyword evidence="4" id="KW-0539">Nucleus</keyword>
<dbReference type="InterPro" id="IPR031336">
    <property type="entry name" value="CDC73_C"/>
</dbReference>
<evidence type="ECO:0000313" key="7">
    <source>
        <dbReference type="EMBL" id="KAF2665809.1"/>
    </source>
</evidence>
<comment type="subcellular location">
    <subcellularLocation>
        <location evidence="1">Nucleus</location>
    </subcellularLocation>
</comment>
<reference evidence="7" key="1">
    <citation type="journal article" date="2020" name="Stud. Mycol.">
        <title>101 Dothideomycetes genomes: a test case for predicting lifestyles and emergence of pathogens.</title>
        <authorList>
            <person name="Haridas S."/>
            <person name="Albert R."/>
            <person name="Binder M."/>
            <person name="Bloem J."/>
            <person name="Labutti K."/>
            <person name="Salamov A."/>
            <person name="Andreopoulos B."/>
            <person name="Baker S."/>
            <person name="Barry K."/>
            <person name="Bills G."/>
            <person name="Bluhm B."/>
            <person name="Cannon C."/>
            <person name="Castanera R."/>
            <person name="Culley D."/>
            <person name="Daum C."/>
            <person name="Ezra D."/>
            <person name="Gonzalez J."/>
            <person name="Henrissat B."/>
            <person name="Kuo A."/>
            <person name="Liang C."/>
            <person name="Lipzen A."/>
            <person name="Lutzoni F."/>
            <person name="Magnuson J."/>
            <person name="Mondo S."/>
            <person name="Nolan M."/>
            <person name="Ohm R."/>
            <person name="Pangilinan J."/>
            <person name="Park H.-J."/>
            <person name="Ramirez L."/>
            <person name="Alfaro M."/>
            <person name="Sun H."/>
            <person name="Tritt A."/>
            <person name="Yoshinaga Y."/>
            <person name="Zwiers L.-H."/>
            <person name="Turgeon B."/>
            <person name="Goodwin S."/>
            <person name="Spatafora J."/>
            <person name="Crous P."/>
            <person name="Grigoriev I."/>
        </authorList>
    </citation>
    <scope>NUCLEOTIDE SEQUENCE</scope>
    <source>
        <strain evidence="7">CBS 115976</strain>
    </source>
</reference>